<accession>A0AAE1GXN4</accession>
<dbReference type="InterPro" id="IPR013083">
    <property type="entry name" value="Znf_RING/FYVE/PHD"/>
</dbReference>
<dbReference type="InterPro" id="IPR017907">
    <property type="entry name" value="Znf_RING_CS"/>
</dbReference>
<reference evidence="7" key="2">
    <citation type="journal article" date="2023" name="BMC Genomics">
        <title>Pest status, molecular evolution, and epigenetic factors derived from the genome assembly of Frankliniella fusca, a thysanopteran phytovirus vector.</title>
        <authorList>
            <person name="Catto M.A."/>
            <person name="Labadie P.E."/>
            <person name="Jacobson A.L."/>
            <person name="Kennedy G.G."/>
            <person name="Srinivasan R."/>
            <person name="Hunt B.G."/>
        </authorList>
    </citation>
    <scope>NUCLEOTIDE SEQUENCE</scope>
    <source>
        <strain evidence="7">PL_HMW_Pooled</strain>
    </source>
</reference>
<feature type="region of interest" description="Disordered" evidence="5">
    <location>
        <begin position="222"/>
        <end position="268"/>
    </location>
</feature>
<evidence type="ECO:0000256" key="4">
    <source>
        <dbReference type="PROSITE-ProRule" id="PRU00175"/>
    </source>
</evidence>
<feature type="domain" description="RING-type" evidence="6">
    <location>
        <begin position="3"/>
        <end position="41"/>
    </location>
</feature>
<evidence type="ECO:0000313" key="8">
    <source>
        <dbReference type="Proteomes" id="UP001219518"/>
    </source>
</evidence>
<evidence type="ECO:0000256" key="2">
    <source>
        <dbReference type="ARBA" id="ARBA00022771"/>
    </source>
</evidence>
<comment type="caution">
    <text evidence="7">The sequence shown here is derived from an EMBL/GenBank/DDBJ whole genome shotgun (WGS) entry which is preliminary data.</text>
</comment>
<proteinExistence type="predicted"/>
<evidence type="ECO:0000313" key="7">
    <source>
        <dbReference type="EMBL" id="KAK3910693.1"/>
    </source>
</evidence>
<keyword evidence="8" id="KW-1185">Reference proteome</keyword>
<evidence type="ECO:0000256" key="3">
    <source>
        <dbReference type="ARBA" id="ARBA00022833"/>
    </source>
</evidence>
<keyword evidence="1" id="KW-0479">Metal-binding</keyword>
<protein>
    <submittedName>
        <fullName evidence="7">RING finger protein 224</fullName>
    </submittedName>
</protein>
<evidence type="ECO:0000259" key="6">
    <source>
        <dbReference type="PROSITE" id="PS50089"/>
    </source>
</evidence>
<dbReference type="Proteomes" id="UP001219518">
    <property type="component" value="Unassembled WGS sequence"/>
</dbReference>
<dbReference type="EMBL" id="JAHWGI010000184">
    <property type="protein sequence ID" value="KAK3910693.1"/>
    <property type="molecule type" value="Genomic_DNA"/>
</dbReference>
<dbReference type="Gene3D" id="3.30.40.10">
    <property type="entry name" value="Zinc/RING finger domain, C3HC4 (zinc finger)"/>
    <property type="match status" value="1"/>
</dbReference>
<reference evidence="7" key="1">
    <citation type="submission" date="2021-07" db="EMBL/GenBank/DDBJ databases">
        <authorList>
            <person name="Catto M.A."/>
            <person name="Jacobson A."/>
            <person name="Kennedy G."/>
            <person name="Labadie P."/>
            <person name="Hunt B.G."/>
            <person name="Srinivasan R."/>
        </authorList>
    </citation>
    <scope>NUCLEOTIDE SEQUENCE</scope>
    <source>
        <strain evidence="7">PL_HMW_Pooled</strain>
        <tissue evidence="7">Head</tissue>
    </source>
</reference>
<dbReference type="SUPFAM" id="SSF57850">
    <property type="entry name" value="RING/U-box"/>
    <property type="match status" value="1"/>
</dbReference>
<dbReference type="GO" id="GO:0008270">
    <property type="term" value="F:zinc ion binding"/>
    <property type="evidence" value="ECO:0007669"/>
    <property type="project" value="UniProtKB-KW"/>
</dbReference>
<keyword evidence="2 4" id="KW-0863">Zinc-finger</keyword>
<evidence type="ECO:0000256" key="5">
    <source>
        <dbReference type="SAM" id="MobiDB-lite"/>
    </source>
</evidence>
<evidence type="ECO:0000256" key="1">
    <source>
        <dbReference type="ARBA" id="ARBA00022723"/>
    </source>
</evidence>
<gene>
    <name evidence="7" type="ORF">KUF71_020507</name>
</gene>
<dbReference type="PROSITE" id="PS00518">
    <property type="entry name" value="ZF_RING_1"/>
    <property type="match status" value="1"/>
</dbReference>
<keyword evidence="3" id="KW-0862">Zinc</keyword>
<sequence length="450" mass="50635">MECFRCDRPYDLEAHRPKLLPCGHTFCSACLQGAGECFSDSTSFPGAACLPDDVYTLALVTGDIRRHPDDPEPGQLQLWCRGCAAAARDACVDGGHELVTGRQRWHEQVLDGLERLAAALEEAGDPEEQDDQLDRLVASAGVGVTLSEVDGEDQWQCKVQLGGSGEEDTVESWALRALLMEALREHPGAREDKEESVFPLVDFVEPPDTPPGEALAVLDLGPGLFDQPQRKGPSGRYRFPLDDDSDDDEARDAGMSALAEEEEDPDEQLRMKEELRVRVESRERLFDTLRRPGLRRLEVWAGSPATWRDPFRVPPLPDDVCGLESLKVYLNPSTAASLIYAHNRTLRTVQIVHPERTQIGRLPGAHFYFESLDYLGDGRIGQHVFRSPYFPRRLPGDFPVLERVEFLDKPRDPHYHSYSWITGKDLDLIERLLPGVEVKLVFDKRPFWAR</sequence>
<dbReference type="SMART" id="SM00184">
    <property type="entry name" value="RING"/>
    <property type="match status" value="1"/>
</dbReference>
<dbReference type="InterPro" id="IPR001841">
    <property type="entry name" value="Znf_RING"/>
</dbReference>
<dbReference type="AlphaFoldDB" id="A0AAE1GXN4"/>
<dbReference type="PROSITE" id="PS50089">
    <property type="entry name" value="ZF_RING_2"/>
    <property type="match status" value="1"/>
</dbReference>
<organism evidence="7 8">
    <name type="scientific">Frankliniella fusca</name>
    <dbReference type="NCBI Taxonomy" id="407009"/>
    <lineage>
        <taxon>Eukaryota</taxon>
        <taxon>Metazoa</taxon>
        <taxon>Ecdysozoa</taxon>
        <taxon>Arthropoda</taxon>
        <taxon>Hexapoda</taxon>
        <taxon>Insecta</taxon>
        <taxon>Pterygota</taxon>
        <taxon>Neoptera</taxon>
        <taxon>Paraneoptera</taxon>
        <taxon>Thysanoptera</taxon>
        <taxon>Terebrantia</taxon>
        <taxon>Thripoidea</taxon>
        <taxon>Thripidae</taxon>
        <taxon>Frankliniella</taxon>
    </lineage>
</organism>
<name>A0AAE1GXN4_9NEOP</name>